<dbReference type="PANTHER" id="PTHR30258:SF1">
    <property type="entry name" value="PROTEIN TRANSPORT PROTEIN HOFB HOMOLOG"/>
    <property type="match status" value="1"/>
</dbReference>
<dbReference type="InterPro" id="IPR003593">
    <property type="entry name" value="AAA+_ATPase"/>
</dbReference>
<feature type="repeat" description="TPR" evidence="4">
    <location>
        <begin position="150"/>
        <end position="183"/>
    </location>
</feature>
<evidence type="ECO:0000256" key="2">
    <source>
        <dbReference type="ARBA" id="ARBA00022741"/>
    </source>
</evidence>
<dbReference type="GO" id="GO:0016887">
    <property type="term" value="F:ATP hydrolysis activity"/>
    <property type="evidence" value="ECO:0007669"/>
    <property type="project" value="TreeGrafter"/>
</dbReference>
<keyword evidence="3" id="KW-0067">ATP-binding</keyword>
<dbReference type="InterPro" id="IPR037257">
    <property type="entry name" value="T2SS_E_N_sf"/>
</dbReference>
<dbReference type="GO" id="GO:0005886">
    <property type="term" value="C:plasma membrane"/>
    <property type="evidence" value="ECO:0007669"/>
    <property type="project" value="TreeGrafter"/>
</dbReference>
<dbReference type="Pfam" id="PF05157">
    <property type="entry name" value="MshEN"/>
    <property type="match status" value="1"/>
</dbReference>
<evidence type="ECO:0000313" key="6">
    <source>
        <dbReference type="EMBL" id="OCC16248.1"/>
    </source>
</evidence>
<protein>
    <submittedName>
        <fullName evidence="6">Type II secretory pathway, ATPase PulE</fullName>
    </submittedName>
</protein>
<evidence type="ECO:0000313" key="7">
    <source>
        <dbReference type="Proteomes" id="UP000093080"/>
    </source>
</evidence>
<dbReference type="InterPro" id="IPR019734">
    <property type="entry name" value="TPR_rpt"/>
</dbReference>
<dbReference type="Gene3D" id="3.40.50.300">
    <property type="entry name" value="P-loop containing nucleotide triphosphate hydrolases"/>
    <property type="match status" value="1"/>
</dbReference>
<dbReference type="FunFam" id="3.40.50.300:FF:000398">
    <property type="entry name" value="Type IV pilus assembly ATPase PilB"/>
    <property type="match status" value="1"/>
</dbReference>
<dbReference type="SMART" id="SM00382">
    <property type="entry name" value="AAA"/>
    <property type="match status" value="1"/>
</dbReference>
<name>A0A1B9F8I2_9BACT</name>
<feature type="domain" description="AAA+ ATPase" evidence="5">
    <location>
        <begin position="516"/>
        <end position="651"/>
    </location>
</feature>
<dbReference type="Gene3D" id="3.30.300.160">
    <property type="entry name" value="Type II secretion system, protein E, N-terminal domain"/>
    <property type="match status" value="1"/>
</dbReference>
<accession>A0A1B9F8I2</accession>
<dbReference type="AlphaFoldDB" id="A0A1B9F8I2"/>
<dbReference type="GO" id="GO:0005524">
    <property type="term" value="F:ATP binding"/>
    <property type="evidence" value="ECO:0007669"/>
    <property type="project" value="UniProtKB-KW"/>
</dbReference>
<dbReference type="InterPro" id="IPR001482">
    <property type="entry name" value="T2SS/T4SS_dom"/>
</dbReference>
<dbReference type="SUPFAM" id="SSF48452">
    <property type="entry name" value="TPR-like"/>
    <property type="match status" value="1"/>
</dbReference>
<organism evidence="6 7">
    <name type="scientific">Dissulfuribacter thermophilus</name>
    <dbReference type="NCBI Taxonomy" id="1156395"/>
    <lineage>
        <taxon>Bacteria</taxon>
        <taxon>Pseudomonadati</taxon>
        <taxon>Thermodesulfobacteriota</taxon>
        <taxon>Dissulfuribacteria</taxon>
        <taxon>Dissulfuribacterales</taxon>
        <taxon>Dissulfuribacteraceae</taxon>
        <taxon>Dissulfuribacter</taxon>
    </lineage>
</organism>
<dbReference type="SUPFAM" id="SSF52540">
    <property type="entry name" value="P-loop containing nucleoside triphosphate hydrolases"/>
    <property type="match status" value="1"/>
</dbReference>
<proteinExistence type="inferred from homology"/>
<dbReference type="SUPFAM" id="SSF160246">
    <property type="entry name" value="EspE N-terminal domain-like"/>
    <property type="match status" value="1"/>
</dbReference>
<comment type="caution">
    <text evidence="6">The sequence shown here is derived from an EMBL/GenBank/DDBJ whole genome shotgun (WGS) entry which is preliminary data.</text>
</comment>
<dbReference type="Proteomes" id="UP000093080">
    <property type="component" value="Unassembled WGS sequence"/>
</dbReference>
<keyword evidence="2" id="KW-0547">Nucleotide-binding</keyword>
<evidence type="ECO:0000256" key="4">
    <source>
        <dbReference type="PROSITE-ProRule" id="PRU00339"/>
    </source>
</evidence>
<dbReference type="PATRIC" id="fig|1156395.6.peg.64"/>
<evidence type="ECO:0000256" key="1">
    <source>
        <dbReference type="ARBA" id="ARBA00006611"/>
    </source>
</evidence>
<evidence type="ECO:0000259" key="5">
    <source>
        <dbReference type="SMART" id="SM00382"/>
    </source>
</evidence>
<keyword evidence="4" id="KW-0802">TPR repeat</keyword>
<dbReference type="InterPro" id="IPR027417">
    <property type="entry name" value="P-loop_NTPase"/>
</dbReference>
<dbReference type="PANTHER" id="PTHR30258">
    <property type="entry name" value="TYPE II SECRETION SYSTEM PROTEIN GSPE-RELATED"/>
    <property type="match status" value="1"/>
</dbReference>
<dbReference type="PROSITE" id="PS50005">
    <property type="entry name" value="TPR"/>
    <property type="match status" value="1"/>
</dbReference>
<dbReference type="EMBL" id="MAGO01000001">
    <property type="protein sequence ID" value="OCC16248.1"/>
    <property type="molecule type" value="Genomic_DNA"/>
</dbReference>
<dbReference type="InterPro" id="IPR011990">
    <property type="entry name" value="TPR-like_helical_dom_sf"/>
</dbReference>
<dbReference type="Pfam" id="PF00437">
    <property type="entry name" value="T2SSE"/>
    <property type="match status" value="1"/>
</dbReference>
<dbReference type="Gene3D" id="1.25.40.10">
    <property type="entry name" value="Tetratricopeptide repeat domain"/>
    <property type="match status" value="1"/>
</dbReference>
<evidence type="ECO:0000256" key="3">
    <source>
        <dbReference type="ARBA" id="ARBA00022840"/>
    </source>
</evidence>
<dbReference type="STRING" id="1156395.DBT_0065"/>
<gene>
    <name evidence="6" type="ORF">DBT_0065</name>
</gene>
<dbReference type="Gene3D" id="3.30.450.90">
    <property type="match status" value="1"/>
</dbReference>
<dbReference type="OrthoDB" id="9805147at2"/>
<reference evidence="6 7" key="1">
    <citation type="submission" date="2016-06" db="EMBL/GenBank/DDBJ databases">
        <title>Respiratory ammonification of nitrate coupled to the oxidation of elemental sulfur in deep-sea autotrophic thermophilic bacteria.</title>
        <authorList>
            <person name="Slobodkina G.B."/>
            <person name="Mardanov A.V."/>
            <person name="Ravin N.V."/>
            <person name="Frolova A.A."/>
            <person name="Viryasiv M.B."/>
            <person name="Chernyh N.A."/>
            <person name="Bonch-Osmolovskaya E.A."/>
            <person name="Slobodkin A.I."/>
        </authorList>
    </citation>
    <scope>NUCLEOTIDE SEQUENCE [LARGE SCALE GENOMIC DNA]</scope>
    <source>
        <strain evidence="6 7">S69</strain>
    </source>
</reference>
<dbReference type="RefSeq" id="WP_067615295.1">
    <property type="nucleotide sequence ID" value="NZ_MAGO01000001.1"/>
</dbReference>
<dbReference type="Pfam" id="PF13181">
    <property type="entry name" value="TPR_8"/>
    <property type="match status" value="1"/>
</dbReference>
<dbReference type="CDD" id="cd01129">
    <property type="entry name" value="PulE-GspE-like"/>
    <property type="match status" value="1"/>
</dbReference>
<sequence length="774" mass="87579">MNNTKNNQDIETKLLEAELYANQGLIEDAKSIYDAILAEAGDDIPESLKEDIETKIHELSSSNKSDETTLGEVIEDEFEKSYLNCLGLFEAGFYKEAIEELNSLLNTGKKTDLIHGMIGEAYLRLDMPFDAIEHLEKAIASNDLTQEKRLEYLYLLSLTYEKTGSVAMAIECLEEIMRIDPNFRNASQRLEDLTQTARKFGRFYYLIKEGILTEEQLEKAKEIARSSKKSIEDVLLNQFGIDKAELGKSLSEYFRTDFVEFNELEVGTAPSCIKGIKEQFFRSNSCIPIKEERGLLIVAVDNPHDLVKLDNIRRAIQATDFKFVVALKEDIDKFIDYFFGKYSLAGLEEDVFDQLEIIEEDFETIEEEEEPIIDDADSVVVQLANKIIEDAYARNASDIHIESLTGKRGALIRLRIDGDLVRYQNIPYNYKRALVSRIKIMANLDIAEKRLPQDGKIKFKSRSGKTIELRVATLPTTENNEDIVLRILASTEAMPLDKIGLSEENLENLKKMIEMPYGLILVVGPTGSGKTTTLHAALGYINRPEKKIWTAEDPVEIVQEGLRQVQVHPAIGLTFARVLRAFLRADPDIIMVGETRDEETATTVIEASLTGHLVFSTLHTNSAPETVTRLLGMGMDPFNFADALLCVLAQRLVKRLCPRCKEPYEAKEEDIKELMFEYGFHPTKPLVIEKKGLLLYRAKGCGYCHNTGYKGRLAIHELLLSTDELKKLIQDKRPVFEIQEEAMKSGMLTLKQDGILKVIDGITDLKQVRAACIR</sequence>
<dbReference type="InterPro" id="IPR007831">
    <property type="entry name" value="T2SS_GspE_N"/>
</dbReference>
<keyword evidence="7" id="KW-1185">Reference proteome</keyword>
<dbReference type="SMART" id="SM00028">
    <property type="entry name" value="TPR"/>
    <property type="match status" value="3"/>
</dbReference>
<comment type="similarity">
    <text evidence="1">Belongs to the GSP E family.</text>
</comment>